<comment type="caution">
    <text evidence="1">The sequence shown here is derived from an EMBL/GenBank/DDBJ whole genome shotgun (WGS) entry which is preliminary data.</text>
</comment>
<dbReference type="EMBL" id="JAOYEY010000051">
    <property type="protein sequence ID" value="MCV9888544.1"/>
    <property type="molecule type" value="Genomic_DNA"/>
</dbReference>
<gene>
    <name evidence="1" type="ORF">OIH86_23110</name>
</gene>
<keyword evidence="1" id="KW-0378">Hydrolase</keyword>
<dbReference type="Pfam" id="PF17132">
    <property type="entry name" value="Glyco_hydro_106"/>
    <property type="match status" value="1"/>
</dbReference>
<dbReference type="Proteomes" id="UP001526147">
    <property type="component" value="Unassembled WGS sequence"/>
</dbReference>
<dbReference type="InterPro" id="IPR053161">
    <property type="entry name" value="Ulvan_degrading_GH"/>
</dbReference>
<dbReference type="RefSeq" id="WP_264144620.1">
    <property type="nucleotide sequence ID" value="NZ_JAOYEY010000051.1"/>
</dbReference>
<dbReference type="GO" id="GO:0016787">
    <property type="term" value="F:hydrolase activity"/>
    <property type="evidence" value="ECO:0007669"/>
    <property type="project" value="UniProtKB-KW"/>
</dbReference>
<evidence type="ECO:0000313" key="1">
    <source>
        <dbReference type="EMBL" id="MCV9888544.1"/>
    </source>
</evidence>
<organism evidence="1 2">
    <name type="scientific">Metabacillus halosaccharovorans</name>
    <dbReference type="NCBI Taxonomy" id="930124"/>
    <lineage>
        <taxon>Bacteria</taxon>
        <taxon>Bacillati</taxon>
        <taxon>Bacillota</taxon>
        <taxon>Bacilli</taxon>
        <taxon>Bacillales</taxon>
        <taxon>Bacillaceae</taxon>
        <taxon>Metabacillus</taxon>
    </lineage>
</organism>
<name>A0ABT3DNC9_9BACI</name>
<proteinExistence type="predicted"/>
<evidence type="ECO:0000313" key="2">
    <source>
        <dbReference type="Proteomes" id="UP001526147"/>
    </source>
</evidence>
<keyword evidence="2" id="KW-1185">Reference proteome</keyword>
<dbReference type="PANTHER" id="PTHR36848:SF2">
    <property type="entry name" value="SECRETED PROTEIN"/>
    <property type="match status" value="1"/>
</dbReference>
<dbReference type="PANTHER" id="PTHR36848">
    <property type="entry name" value="DNA-BINDING PROTEIN (PUTATIVE SECRETED PROTEIN)-RELATED"/>
    <property type="match status" value="1"/>
</dbReference>
<protein>
    <submittedName>
        <fullName evidence="1">Glycosyl hydrolase</fullName>
    </submittedName>
</protein>
<sequence length="1091" mass="126555">MSNVPTKLGNPVFTKQDFLNPKSSYRVQPFWFWNGEMEESEIEHQIKEMADKGVGGFFICPRQGLTIPYLSEEWFEKVKFAVETAKKFQLEVWLYDEYPYPSGIAGGEVTLEHPEAKQYQLVHKNIKVEGEESCSLDLPWGRILSARAVPIDPTTGKRYWDQAYNIEDYIGNYQAEQVFQKTGLTAYNQKRYFTYQTRKKLNWQAPKGKWEIHCFLEVEIDDFKYYGTFVDPCHEEAIKTFINLTHNRYAKKLGEEFGQTVKGMFTDETGLLGKIPWSTQLLTFFKQTKGYDLKDYLHALIDDQIDETAKVRYDYFQSIHLLLRKMYHKQIHDWCEEHGIQYVAEVPSVRMTSQAYSHVPGGDSAHEKLGRSLQWILDEYGTSFRANPKLVSSLANQLGRERILIECFHSIGWSMTLQDAKWMLDRLAAFGINFYNFHAFFYTLDGLKKHDAPPSQFLQNPYWEHFRLLGDYAGRLGYVMSCGKPMRNIAVLDPTTSLWTHLGNPFHSFHYSGDEKEEENRLNKLKKDWTTLCQQLTLHHKDYDHLDPELLAEAVVEDGKIKLGNAEYSVLILPPLSNIEIKAWEKIKEFLDHDGIVIANGLLPFERIQDDFQFVEILNAFGLEKNTETFYFTEESQSIESEKWIKGNGHAYFIPKNEIQVQTVLTLLNEFLHEKILFEPGDKSKSFLVEKRILQDDSILMFMSNQEGGEHKASLYYHSLDEGDDYMFQALNLETGQIDMLHAETEEESIKVSLHFSSFQSHLIHITRMKNGNEAETKRENNQFIWNVKANEAWQMKSLQDNIIRFDTFELKVKGDQEAQYTNSGSEVHVKTFIDQCADFSEQQTLPLAFHQVFGTPMKMNVKYPLSCTYEKVFEIEDLPGYCFLLMDKEAISGEYQILINNTAVSEFKNQFVYDHRNQTCDITALLQKGQNTLRVNVTLHYDADGVVDPLYLLGHFGVTFDSNARPVMTKIDQNTLTPIQHGPLLQHPYYAGKTLLKRKESLENIPITEYFTLRLSDLDRNFHDCLEVIVNGYSLGVRAWTPYQWEGPTSILQLGENEIEIKVTNTLIGLLEGKSFDYDTHTLKNVNELE</sequence>
<accession>A0ABT3DNC9</accession>
<reference evidence="1 2" key="1">
    <citation type="submission" date="2022-10" db="EMBL/GenBank/DDBJ databases">
        <title>Draft genome assembly of moderately radiation resistant bacterium Metabacillus halosaccharovorans.</title>
        <authorList>
            <person name="Pal S."/>
            <person name="Gopinathan A."/>
        </authorList>
    </citation>
    <scope>NUCLEOTIDE SEQUENCE [LARGE SCALE GENOMIC DNA]</scope>
    <source>
        <strain evidence="1 2">VITHBRA001</strain>
    </source>
</reference>